<dbReference type="EMBL" id="CMVM020000150">
    <property type="status" value="NOT_ANNOTATED_CDS"/>
    <property type="molecule type" value="Genomic_DNA"/>
</dbReference>
<evidence type="ECO:0000313" key="3">
    <source>
        <dbReference type="Proteomes" id="UP000024404"/>
    </source>
</evidence>
<name>A0A8R1XUW4_ONCVO</name>
<feature type="region of interest" description="Disordered" evidence="1">
    <location>
        <begin position="35"/>
        <end position="65"/>
    </location>
</feature>
<organism evidence="2 3">
    <name type="scientific">Onchocerca volvulus</name>
    <dbReference type="NCBI Taxonomy" id="6282"/>
    <lineage>
        <taxon>Eukaryota</taxon>
        <taxon>Metazoa</taxon>
        <taxon>Ecdysozoa</taxon>
        <taxon>Nematoda</taxon>
        <taxon>Chromadorea</taxon>
        <taxon>Rhabditida</taxon>
        <taxon>Spirurina</taxon>
        <taxon>Spiruromorpha</taxon>
        <taxon>Filarioidea</taxon>
        <taxon>Onchocercidae</taxon>
        <taxon>Onchocerca</taxon>
    </lineage>
</organism>
<dbReference type="AlphaFoldDB" id="A0A8R1XUW4"/>
<evidence type="ECO:0000313" key="2">
    <source>
        <dbReference type="EnsemblMetazoa" id="OVOC5228.1"/>
    </source>
</evidence>
<protein>
    <submittedName>
        <fullName evidence="2">Uncharacterized protein</fullName>
    </submittedName>
</protein>
<dbReference type="Proteomes" id="UP000024404">
    <property type="component" value="Unassembled WGS sequence"/>
</dbReference>
<proteinExistence type="predicted"/>
<feature type="compositionally biased region" description="Basic and acidic residues" evidence="1">
    <location>
        <begin position="36"/>
        <end position="51"/>
    </location>
</feature>
<sequence>MDIWKKVGNSVEEESSENLDSTKQQLFCRKKRSKLRSRDTLSRPSSDRLMEKSAAWNPSSSPPVFRKSIHSASFSAKQIIVCNTL</sequence>
<feature type="region of interest" description="Disordered" evidence="1">
    <location>
        <begin position="1"/>
        <end position="23"/>
    </location>
</feature>
<evidence type="ECO:0000256" key="1">
    <source>
        <dbReference type="SAM" id="MobiDB-lite"/>
    </source>
</evidence>
<reference evidence="3" key="1">
    <citation type="submission" date="2013-10" db="EMBL/GenBank/DDBJ databases">
        <title>Genome sequencing of Onchocerca volvulus.</title>
        <authorList>
            <person name="Cotton J."/>
            <person name="Tsai J."/>
            <person name="Stanley E."/>
            <person name="Tracey A."/>
            <person name="Holroyd N."/>
            <person name="Lustigman S."/>
            <person name="Berriman M."/>
        </authorList>
    </citation>
    <scope>NUCLEOTIDE SEQUENCE</scope>
</reference>
<accession>A0A8R1XUW4</accession>
<dbReference type="EnsemblMetazoa" id="OVOC5228.1">
    <property type="protein sequence ID" value="OVOC5228.1"/>
    <property type="gene ID" value="WBGene00242037"/>
</dbReference>
<reference evidence="2" key="2">
    <citation type="submission" date="2022-06" db="UniProtKB">
        <authorList>
            <consortium name="EnsemblMetazoa"/>
        </authorList>
    </citation>
    <scope>IDENTIFICATION</scope>
</reference>
<keyword evidence="3" id="KW-1185">Reference proteome</keyword>